<comment type="subunit">
    <text evidence="4">Interacts with some GDP-bound G alpha proteins. Does not interact with G-alpha proteins when they are in complex with subunits beta and gamma.</text>
</comment>
<comment type="function">
    <text evidence="4">Chaperone that specifically binds and folds nascent G alpha proteins prior to G protein heterotrimer formation. Also acts as a guanine nucleotide exchange factor (GEF) for G alpha proteins by stimulating exchange of bound GDP for free GTP.</text>
</comment>
<proteinExistence type="inferred from homology"/>
<evidence type="ECO:0000313" key="7">
    <source>
        <dbReference type="Proteomes" id="UP000812440"/>
    </source>
</evidence>
<protein>
    <recommendedName>
        <fullName evidence="4">Synembryn</fullName>
    </recommendedName>
    <alternativeName>
        <fullName evidence="4">Protein Ric-8</fullName>
    </alternativeName>
</protein>
<evidence type="ECO:0000256" key="1">
    <source>
        <dbReference type="ARBA" id="ARBA00009049"/>
    </source>
</evidence>
<dbReference type="PANTHER" id="PTHR12425:SF4">
    <property type="entry name" value="SYNEMBRYN-A"/>
    <property type="match status" value="1"/>
</dbReference>
<comment type="caution">
    <text evidence="6">The sequence shown here is derived from an EMBL/GenBank/DDBJ whole genome shotgun (WGS) entry which is preliminary data.</text>
</comment>
<sequence>MVDMFVFSLSISISTSPLRCFQFRKKKFRDWVPKSDSDYDSDYSEEQNVRLLACLETIRILSRDKHALSPFTSRSAMQTLSQYAGLDYSEEMEVPLIPDSEKDAALYRHLAAILRHCLLRQSDGEDRTEEFHGLTDGFFLPYIAHTVNLLVNLPTHVPRCPSDTQSRTRLGGVYGHEHGYGEVLLQFLDRRLDRFLNLLTESSRVHRETRKFLRAKVLPPLRDVKTVLNGQHIAFPVCEIHRYGNAAGCAGCTGLLAGGRGEGRYSEDEDTDTEEYREAKAKRKTTQPYGRNDEEQKEYEAMKLVSMFDSCPDHPPMWVTSDGRLEPLDEAAQRCYSSRNLQYRV</sequence>
<evidence type="ECO:0000256" key="4">
    <source>
        <dbReference type="RuleBase" id="RU369048"/>
    </source>
</evidence>
<dbReference type="EMBL" id="JAACNH010000008">
    <property type="protein sequence ID" value="KAG8433916.1"/>
    <property type="molecule type" value="Genomic_DNA"/>
</dbReference>
<dbReference type="Pfam" id="PF10165">
    <property type="entry name" value="Ric8"/>
    <property type="match status" value="2"/>
</dbReference>
<name>A0A8T2IUS2_9PIPI</name>
<keyword evidence="7" id="KW-1185">Reference proteome</keyword>
<dbReference type="Proteomes" id="UP000812440">
    <property type="component" value="Chromosome 7"/>
</dbReference>
<dbReference type="AlphaFoldDB" id="A0A8T2IUS2"/>
<dbReference type="GO" id="GO:0007186">
    <property type="term" value="P:G protein-coupled receptor signaling pathway"/>
    <property type="evidence" value="ECO:0007669"/>
    <property type="project" value="TreeGrafter"/>
</dbReference>
<evidence type="ECO:0000256" key="5">
    <source>
        <dbReference type="SAM" id="MobiDB-lite"/>
    </source>
</evidence>
<accession>A0A8T2IUS2</accession>
<gene>
    <name evidence="6" type="ORF">GDO86_012328</name>
</gene>
<dbReference type="OrthoDB" id="5585685at2759"/>
<evidence type="ECO:0000313" key="6">
    <source>
        <dbReference type="EMBL" id="KAG8433916.1"/>
    </source>
</evidence>
<reference evidence="6" key="1">
    <citation type="thesis" date="2020" institute="ProQuest LLC" country="789 East Eisenhower Parkway, Ann Arbor, MI, USA">
        <title>Comparative Genomics and Chromosome Evolution.</title>
        <authorList>
            <person name="Mudd A.B."/>
        </authorList>
    </citation>
    <scope>NUCLEOTIDE SEQUENCE</scope>
    <source>
        <strain evidence="6">Female2</strain>
        <tissue evidence="6">Blood</tissue>
    </source>
</reference>
<dbReference type="GO" id="GO:0005886">
    <property type="term" value="C:plasma membrane"/>
    <property type="evidence" value="ECO:0007669"/>
    <property type="project" value="TreeGrafter"/>
</dbReference>
<dbReference type="GO" id="GO:0005737">
    <property type="term" value="C:cytoplasm"/>
    <property type="evidence" value="ECO:0007669"/>
    <property type="project" value="UniProtKB-SubCell"/>
</dbReference>
<organism evidence="6 7">
    <name type="scientific">Hymenochirus boettgeri</name>
    <name type="common">Congo dwarf clawed frog</name>
    <dbReference type="NCBI Taxonomy" id="247094"/>
    <lineage>
        <taxon>Eukaryota</taxon>
        <taxon>Metazoa</taxon>
        <taxon>Chordata</taxon>
        <taxon>Craniata</taxon>
        <taxon>Vertebrata</taxon>
        <taxon>Euteleostomi</taxon>
        <taxon>Amphibia</taxon>
        <taxon>Batrachia</taxon>
        <taxon>Anura</taxon>
        <taxon>Pipoidea</taxon>
        <taxon>Pipidae</taxon>
        <taxon>Pipinae</taxon>
        <taxon>Hymenochirus</taxon>
    </lineage>
</organism>
<dbReference type="PANTHER" id="PTHR12425">
    <property type="entry name" value="SYNEMBRYN"/>
    <property type="match status" value="1"/>
</dbReference>
<feature type="region of interest" description="Disordered" evidence="5">
    <location>
        <begin position="260"/>
        <end position="296"/>
    </location>
</feature>
<evidence type="ECO:0000256" key="2">
    <source>
        <dbReference type="ARBA" id="ARBA00022658"/>
    </source>
</evidence>
<dbReference type="GO" id="GO:0005085">
    <property type="term" value="F:guanyl-nucleotide exchange factor activity"/>
    <property type="evidence" value="ECO:0007669"/>
    <property type="project" value="UniProtKB-UniRule"/>
</dbReference>
<keyword evidence="4" id="KW-0963">Cytoplasm</keyword>
<dbReference type="InterPro" id="IPR019318">
    <property type="entry name" value="Gua_nucleotide_exch_fac_Ric8"/>
</dbReference>
<keyword evidence="3" id="KW-0143">Chaperone</keyword>
<comment type="similarity">
    <text evidence="1 4">Belongs to the synembryn family.</text>
</comment>
<dbReference type="GO" id="GO:0001965">
    <property type="term" value="F:G-protein alpha-subunit binding"/>
    <property type="evidence" value="ECO:0007669"/>
    <property type="project" value="UniProtKB-UniRule"/>
</dbReference>
<comment type="subcellular location">
    <subcellularLocation>
        <location evidence="4">Cytoplasm</location>
    </subcellularLocation>
</comment>
<keyword evidence="2 4" id="KW-0344">Guanine-nucleotide releasing factor</keyword>
<evidence type="ECO:0000256" key="3">
    <source>
        <dbReference type="ARBA" id="ARBA00023186"/>
    </source>
</evidence>